<dbReference type="Pfam" id="PF16953">
    <property type="entry name" value="PRORP"/>
    <property type="match status" value="1"/>
</dbReference>
<dbReference type="Gene3D" id="3.40.50.11980">
    <property type="match status" value="1"/>
</dbReference>
<dbReference type="RefSeq" id="XP_067082784.1">
    <property type="nucleotide sequence ID" value="XM_067226683.1"/>
</dbReference>
<evidence type="ECO:0000256" key="7">
    <source>
        <dbReference type="ARBA" id="ARBA00022723"/>
    </source>
</evidence>
<dbReference type="GeneID" id="92377784"/>
<keyword evidence="7" id="KW-0479">Metal-binding</keyword>
<keyword evidence="5" id="KW-0819">tRNA processing</keyword>
<keyword evidence="8" id="KW-0378">Hydrolase</keyword>
<keyword evidence="9" id="KW-0862">Zinc</keyword>
<feature type="region of interest" description="Disordered" evidence="11">
    <location>
        <begin position="540"/>
        <end position="563"/>
    </location>
</feature>
<evidence type="ECO:0000256" key="11">
    <source>
        <dbReference type="SAM" id="MobiDB-lite"/>
    </source>
</evidence>
<evidence type="ECO:0000256" key="3">
    <source>
        <dbReference type="ARBA" id="ARBA00007626"/>
    </source>
</evidence>
<keyword evidence="10" id="KW-0460">Magnesium</keyword>
<evidence type="ECO:0000256" key="8">
    <source>
        <dbReference type="ARBA" id="ARBA00022801"/>
    </source>
</evidence>
<evidence type="ECO:0000256" key="9">
    <source>
        <dbReference type="ARBA" id="ARBA00022833"/>
    </source>
</evidence>
<dbReference type="InterPro" id="IPR011990">
    <property type="entry name" value="TPR-like_helical_dom_sf"/>
</dbReference>
<name>A0A1G4IIY0_TRYEQ</name>
<keyword evidence="14" id="KW-1185">Reference proteome</keyword>
<evidence type="ECO:0000313" key="14">
    <source>
        <dbReference type="Proteomes" id="UP000195570"/>
    </source>
</evidence>
<protein>
    <recommendedName>
        <fullName evidence="4">ribonuclease P</fullName>
        <ecNumber evidence="4">3.1.26.5</ecNumber>
    </recommendedName>
</protein>
<dbReference type="Proteomes" id="UP000195570">
    <property type="component" value="Unassembled WGS sequence"/>
</dbReference>
<organism evidence="13 14">
    <name type="scientific">Trypanosoma equiperdum</name>
    <dbReference type="NCBI Taxonomy" id="5694"/>
    <lineage>
        <taxon>Eukaryota</taxon>
        <taxon>Discoba</taxon>
        <taxon>Euglenozoa</taxon>
        <taxon>Kinetoplastea</taxon>
        <taxon>Metakinetoplastina</taxon>
        <taxon>Trypanosomatida</taxon>
        <taxon>Trypanosomatidae</taxon>
        <taxon>Trypanosoma</taxon>
    </lineage>
</organism>
<evidence type="ECO:0000256" key="1">
    <source>
        <dbReference type="ARBA" id="ARBA00000928"/>
    </source>
</evidence>
<gene>
    <name evidence="13" type="ORF">TEOVI_000384400</name>
</gene>
<comment type="cofactor">
    <cofactor evidence="2">
        <name>Mg(2+)</name>
        <dbReference type="ChEBI" id="CHEBI:18420"/>
    </cofactor>
</comment>
<dbReference type="AlphaFoldDB" id="A0A1G4IIY0"/>
<sequence>MRSVLNGFAAFSRFVPVPTLARASIQCRWKSIRPVEELQRRVGQLVGAGDVRGVVDEIRMGLSQSVFSMKAFANALFLLERTKNEDTAMDLVKQVQESGLVGLWDDESVLAVILRLQCAAGDAAGATKMFSYMVSHQLLRLRSVSVFLSFWCKRRDRRMAFAVYEEALRQRMDLSMEDYLAIGRLCVNIGEPLATLHCLLREMQGHADGVSAAVAEEVIRPWALRGGMEVTDVTFPHSDAMLPAGTCCSCSSVLSGHRFTALQKSKLLSDVVQIAMDGGRKNSPRARMAFETWRRFISSHGHSIDVLVDGANLGYYGLSSWYALAKRELLLRRGRKESDIAPQDVAWSKRRFVDVSVNFELIELAVQEAYRRGMQPLVLLHERHCEPNNVTDVGKALVSRWRREGVLYCTPSGLNDDLCWLYAALELTTPTDAVPREEKGKTVLVLTNDLMRDHHFRLLSPRHFSRWRDRHRIAFKCSRVDDRTLLHWEMPAPYAQCIQELSPLTWHIPISTNQCGGEDDETEPHSAVDSFTDTTSYQFESDRHAEGAESGPIHPTQPSPLQVTQSWLCVR</sequence>
<dbReference type="InterPro" id="IPR031595">
    <property type="entry name" value="PRORP_C"/>
</dbReference>
<dbReference type="EMBL" id="CZPT02001829">
    <property type="protein sequence ID" value="SCU72268.1"/>
    <property type="molecule type" value="Genomic_DNA"/>
</dbReference>
<reference evidence="13" key="1">
    <citation type="submission" date="2016-09" db="EMBL/GenBank/DDBJ databases">
        <authorList>
            <person name="Hebert L."/>
            <person name="Moumen B."/>
        </authorList>
    </citation>
    <scope>NUCLEOTIDE SEQUENCE [LARGE SCALE GENOMIC DNA]</scope>
    <source>
        <strain evidence="13">OVI</strain>
    </source>
</reference>
<evidence type="ECO:0000256" key="5">
    <source>
        <dbReference type="ARBA" id="ARBA00022694"/>
    </source>
</evidence>
<dbReference type="PANTHER" id="PTHR13547:SF19">
    <property type="entry name" value="RIBONUCLEASE P"/>
    <property type="match status" value="1"/>
</dbReference>
<dbReference type="GO" id="GO:0004526">
    <property type="term" value="F:ribonuclease P activity"/>
    <property type="evidence" value="ECO:0007669"/>
    <property type="project" value="UniProtKB-EC"/>
</dbReference>
<proteinExistence type="inferred from homology"/>
<dbReference type="VEuPathDB" id="TriTrypDB:TEOVI_000384400"/>
<comment type="similarity">
    <text evidence="3">Belongs to the PPR family. P subfamily.</text>
</comment>
<dbReference type="PANTHER" id="PTHR13547">
    <property type="match status" value="1"/>
</dbReference>
<keyword evidence="6" id="KW-0540">Nuclease</keyword>
<comment type="catalytic activity">
    <reaction evidence="1">
        <text>Endonucleolytic cleavage of RNA, removing 5'-extranucleotides from tRNA precursor.</text>
        <dbReference type="EC" id="3.1.26.5"/>
    </reaction>
</comment>
<evidence type="ECO:0000256" key="4">
    <source>
        <dbReference type="ARBA" id="ARBA00012179"/>
    </source>
</evidence>
<dbReference type="Gene3D" id="1.25.40.10">
    <property type="entry name" value="Tetratricopeptide repeat domain"/>
    <property type="match status" value="1"/>
</dbReference>
<evidence type="ECO:0000256" key="2">
    <source>
        <dbReference type="ARBA" id="ARBA00001946"/>
    </source>
</evidence>
<comment type="caution">
    <text evidence="13">The sequence shown here is derived from an EMBL/GenBank/DDBJ whole genome shotgun (WGS) entry which is preliminary data.</text>
</comment>
<evidence type="ECO:0000259" key="12">
    <source>
        <dbReference type="Pfam" id="PF16953"/>
    </source>
</evidence>
<evidence type="ECO:0000313" key="13">
    <source>
        <dbReference type="EMBL" id="SCU72268.1"/>
    </source>
</evidence>
<feature type="domain" description="PRORP" evidence="12">
    <location>
        <begin position="359"/>
        <end position="521"/>
    </location>
</feature>
<dbReference type="EC" id="3.1.26.5" evidence="4"/>
<accession>A0A1G4IIY0</accession>
<evidence type="ECO:0000256" key="10">
    <source>
        <dbReference type="ARBA" id="ARBA00022842"/>
    </source>
</evidence>
<dbReference type="GO" id="GO:0046872">
    <property type="term" value="F:metal ion binding"/>
    <property type="evidence" value="ECO:0007669"/>
    <property type="project" value="UniProtKB-KW"/>
</dbReference>
<evidence type="ECO:0000256" key="6">
    <source>
        <dbReference type="ARBA" id="ARBA00022722"/>
    </source>
</evidence>
<dbReference type="GO" id="GO:0001682">
    <property type="term" value="P:tRNA 5'-leader removal"/>
    <property type="evidence" value="ECO:0007669"/>
    <property type="project" value="TreeGrafter"/>
</dbReference>